<accession>A0A2C9UUL2</accession>
<dbReference type="FunFam" id="3.30.40.10:FF:000292">
    <property type="entry name" value="RING-type E3 ubiquitin transferase"/>
    <property type="match status" value="1"/>
</dbReference>
<dbReference type="Proteomes" id="UP000091857">
    <property type="component" value="Chromosome 12"/>
</dbReference>
<dbReference type="GO" id="GO:0016567">
    <property type="term" value="P:protein ubiquitination"/>
    <property type="evidence" value="ECO:0007669"/>
    <property type="project" value="UniProtKB-UniPathway"/>
</dbReference>
<dbReference type="Pfam" id="PF25240">
    <property type="entry name" value="PUB2_N"/>
    <property type="match status" value="1"/>
</dbReference>
<dbReference type="PANTHER" id="PTHR23315">
    <property type="entry name" value="U BOX DOMAIN-CONTAINING"/>
    <property type="match status" value="1"/>
</dbReference>
<feature type="repeat" description="ARM" evidence="9">
    <location>
        <begin position="654"/>
        <end position="695"/>
    </location>
</feature>
<keyword evidence="6" id="KW-0677">Repeat</keyword>
<dbReference type="EC" id="2.3.2.27" evidence="4"/>
<evidence type="ECO:0000256" key="6">
    <source>
        <dbReference type="ARBA" id="ARBA00022737"/>
    </source>
</evidence>
<evidence type="ECO:0000256" key="4">
    <source>
        <dbReference type="ARBA" id="ARBA00012483"/>
    </source>
</evidence>
<dbReference type="InterPro" id="IPR016024">
    <property type="entry name" value="ARM-type_fold"/>
</dbReference>
<dbReference type="Gramene" id="Manes.12G033100.3.v8.1">
    <property type="protein sequence ID" value="Manes.12G033100.3.v8.1.CDS"/>
    <property type="gene ID" value="Manes.12G033100.v8.1"/>
</dbReference>
<dbReference type="SUPFAM" id="SSF48371">
    <property type="entry name" value="ARM repeat"/>
    <property type="match status" value="1"/>
</dbReference>
<sequence>MDRSPITVRCLINSISRFILLVSCQTRTHMPIQKDYRSMAMVLKHLKTVLDEIVDHKVSSDEILYKECEELDLAVNEAREFMENWNPKMSKICCVRKSEDLFIKIQASSLEICHVLSRLLQSSSSISSLTSIQHCMQELQCLKQEMITEHIEAALRSKRDYIVPCTDHLPKIIEALNLSSDGELLKESVAVEKERMNIQFNSAKGNLEQINQIVALISEIRNCLLKVECLEPKSGVPIPSYFRCPLSLELMLDPVIVASGQTYERTSIQKWLDHGLTICPKTRQTLAHTNLIPNYTVKAMITNWCEENHIRVSSNSKQTNCTLASVSSDRSLLCSDSFNCSLQSSNSTSKSSFEATNGFEKHRVDFSSKLSREAANGYQSGQTESIERPSRELSYIHSRSESASSAISSIEYVSPVTNEESAIPIKHAKASGLSGEITSKCLNKESGFSSWLSGNQLVKADRESNANHNHRKHSLSFLNSSSDHLVTTSHVSDLIEDLKSQSNELQTTAAAELRLLAKNKMENRIFIGHCGAIAPLLSLLYSEVKLTQEHAVTALLNLSISEEIKIMIAEAGAVEPLIHVLKSGNDGAKENSAAALYSLSVLEEYKAKIGCSGAVKALVNLLASGTLRGKKDAATALFNLSILNENKVRIVQAGAVKYLVELMDPANGMVDKAVALLANLSTTGEGRLAIVRAGGIPLLVEIIEAGSHRGKENAASILLQLCLSSPMFCNLVLQEGAVPPLVALSQSGTLRAKEKAQQLLSHFRNQREVSMRKGKS</sequence>
<feature type="repeat" description="ARM" evidence="9">
    <location>
        <begin position="531"/>
        <end position="573"/>
    </location>
</feature>
<dbReference type="GO" id="GO:0005737">
    <property type="term" value="C:cytoplasm"/>
    <property type="evidence" value="ECO:0000318"/>
    <property type="project" value="GO_Central"/>
</dbReference>
<dbReference type="Gramene" id="Manes.12G033100.2.v8.1">
    <property type="protein sequence ID" value="Manes.12G033100.2.v8.1.CDS"/>
    <property type="gene ID" value="Manes.12G033100.v8.1"/>
</dbReference>
<dbReference type="PANTHER" id="PTHR23315:SF278">
    <property type="entry name" value="U-BOX DOMAIN-CONTAINING PROTEIN 3"/>
    <property type="match status" value="1"/>
</dbReference>
<dbReference type="Pfam" id="PF04564">
    <property type="entry name" value="U-box"/>
    <property type="match status" value="1"/>
</dbReference>
<evidence type="ECO:0000313" key="13">
    <source>
        <dbReference type="Proteomes" id="UP000091857"/>
    </source>
</evidence>
<dbReference type="EMBL" id="CM004398">
    <property type="protein sequence ID" value="OAY34604.1"/>
    <property type="molecule type" value="Genomic_DNA"/>
</dbReference>
<dbReference type="OrthoDB" id="7537227at2759"/>
<evidence type="ECO:0000259" key="11">
    <source>
        <dbReference type="PROSITE" id="PS51698"/>
    </source>
</evidence>
<feature type="domain" description="U-box" evidence="11">
    <location>
        <begin position="237"/>
        <end position="311"/>
    </location>
</feature>
<dbReference type="GO" id="GO:0061630">
    <property type="term" value="F:ubiquitin protein ligase activity"/>
    <property type="evidence" value="ECO:0007669"/>
    <property type="project" value="UniProtKB-EC"/>
</dbReference>
<dbReference type="SMART" id="SM00185">
    <property type="entry name" value="ARM"/>
    <property type="match status" value="5"/>
</dbReference>
<keyword evidence="5" id="KW-0808">Transferase</keyword>
<dbReference type="PROSITE" id="PS51698">
    <property type="entry name" value="U_BOX"/>
    <property type="match status" value="1"/>
</dbReference>
<keyword evidence="7" id="KW-0833">Ubl conjugation pathway</keyword>
<comment type="pathway">
    <text evidence="3">Protein modification; protein ubiquitination.</text>
</comment>
<dbReference type="Gene3D" id="1.25.10.10">
    <property type="entry name" value="Leucine-rich Repeat Variant"/>
    <property type="match status" value="2"/>
</dbReference>
<dbReference type="AlphaFoldDB" id="A0A2C9UUL2"/>
<evidence type="ECO:0000256" key="7">
    <source>
        <dbReference type="ARBA" id="ARBA00022786"/>
    </source>
</evidence>
<reference evidence="13" key="1">
    <citation type="journal article" date="2016" name="Nat. Biotechnol.">
        <title>Sequencing wild and cultivated cassava and related species reveals extensive interspecific hybridization and genetic diversity.</title>
        <authorList>
            <person name="Bredeson J.V."/>
            <person name="Lyons J.B."/>
            <person name="Prochnik S.E."/>
            <person name="Wu G.A."/>
            <person name="Ha C.M."/>
            <person name="Edsinger-Gonzales E."/>
            <person name="Grimwood J."/>
            <person name="Schmutz J."/>
            <person name="Rabbi I.Y."/>
            <person name="Egesi C."/>
            <person name="Nauluvula P."/>
            <person name="Lebot V."/>
            <person name="Ndunguru J."/>
            <person name="Mkamilo G."/>
            <person name="Bart R.S."/>
            <person name="Setter T.L."/>
            <person name="Gleadow R.M."/>
            <person name="Kulakow P."/>
            <person name="Ferguson M.E."/>
            <person name="Rounsley S."/>
            <person name="Rokhsar D.S."/>
        </authorList>
    </citation>
    <scope>NUCLEOTIDE SEQUENCE [LARGE SCALE GENOMIC DNA]</scope>
    <source>
        <strain evidence="13">cv. AM560-2</strain>
    </source>
</reference>
<evidence type="ECO:0000313" key="12">
    <source>
        <dbReference type="EMBL" id="OAY34604.1"/>
    </source>
</evidence>
<dbReference type="FunFam" id="1.25.10.10:FF:000082">
    <property type="entry name" value="RING-type E3 ubiquitin transferase"/>
    <property type="match status" value="1"/>
</dbReference>
<dbReference type="Gene3D" id="3.30.40.10">
    <property type="entry name" value="Zinc/RING finger domain, C3HC4 (zinc finger)"/>
    <property type="match status" value="1"/>
</dbReference>
<proteinExistence type="predicted"/>
<dbReference type="GO" id="GO:0005634">
    <property type="term" value="C:nucleus"/>
    <property type="evidence" value="ECO:0000318"/>
    <property type="project" value="GO_Central"/>
</dbReference>
<dbReference type="CDD" id="cd16664">
    <property type="entry name" value="RING-Ubox_PUB"/>
    <property type="match status" value="1"/>
</dbReference>
<dbReference type="InterPro" id="IPR045210">
    <property type="entry name" value="RING-Ubox_PUB"/>
</dbReference>
<evidence type="ECO:0000256" key="10">
    <source>
        <dbReference type="SAM" id="MobiDB-lite"/>
    </source>
</evidence>
<dbReference type="Pfam" id="PF25598">
    <property type="entry name" value="ARM_PUB"/>
    <property type="match status" value="1"/>
</dbReference>
<keyword evidence="8" id="KW-0175">Coiled coil</keyword>
<keyword evidence="13" id="KW-1185">Reference proteome</keyword>
<dbReference type="InterPro" id="IPR057314">
    <property type="entry name" value="PUB2-4-like_N"/>
</dbReference>
<dbReference type="InterPro" id="IPR058678">
    <property type="entry name" value="ARM_PUB"/>
</dbReference>
<dbReference type="InterPro" id="IPR003613">
    <property type="entry name" value="Ubox_domain"/>
</dbReference>
<evidence type="ECO:0000256" key="5">
    <source>
        <dbReference type="ARBA" id="ARBA00022679"/>
    </source>
</evidence>
<feature type="repeat" description="ARM" evidence="9">
    <location>
        <begin position="613"/>
        <end position="655"/>
    </location>
</feature>
<dbReference type="InterPro" id="IPR011989">
    <property type="entry name" value="ARM-like"/>
</dbReference>
<dbReference type="InterPro" id="IPR013083">
    <property type="entry name" value="Znf_RING/FYVE/PHD"/>
</dbReference>
<dbReference type="Gramene" id="Manes.12G033100.1.v8.1">
    <property type="protein sequence ID" value="Manes.12G033100.1.v8.1.CDS"/>
    <property type="gene ID" value="Manes.12G033100.v8.1"/>
</dbReference>
<evidence type="ECO:0000256" key="9">
    <source>
        <dbReference type="PROSITE-ProRule" id="PRU00259"/>
    </source>
</evidence>
<dbReference type="UniPathway" id="UPA00143"/>
<dbReference type="SUPFAM" id="SSF57850">
    <property type="entry name" value="RING/U-box"/>
    <property type="match status" value="1"/>
</dbReference>
<evidence type="ECO:0000256" key="1">
    <source>
        <dbReference type="ARBA" id="ARBA00000900"/>
    </source>
</evidence>
<gene>
    <name evidence="12" type="ORF">MANES_12G033100v8</name>
</gene>
<comment type="catalytic activity">
    <reaction evidence="1">
        <text>S-ubiquitinyl-[E2 ubiquitin-conjugating enzyme]-L-cysteine + [acceptor protein]-L-lysine = [E2 ubiquitin-conjugating enzyme]-L-cysteine + N(6)-ubiquitinyl-[acceptor protein]-L-lysine.</text>
        <dbReference type="EC" id="2.3.2.27"/>
    </reaction>
</comment>
<comment type="caution">
    <text evidence="12">The sequence shown here is derived from an EMBL/GenBank/DDBJ whole genome shotgun (WGS) entry which is preliminary data.</text>
</comment>
<evidence type="ECO:0000256" key="2">
    <source>
        <dbReference type="ARBA" id="ARBA00003861"/>
    </source>
</evidence>
<dbReference type="SMART" id="SM00504">
    <property type="entry name" value="Ubox"/>
    <property type="match status" value="1"/>
</dbReference>
<dbReference type="InterPro" id="IPR000225">
    <property type="entry name" value="Armadillo"/>
</dbReference>
<dbReference type="PROSITE" id="PS50176">
    <property type="entry name" value="ARM_REPEAT"/>
    <property type="match status" value="3"/>
</dbReference>
<feature type="region of interest" description="Disordered" evidence="10">
    <location>
        <begin position="372"/>
        <end position="394"/>
    </location>
</feature>
<name>A0A2C9UUL2_MANES</name>
<evidence type="ECO:0000256" key="3">
    <source>
        <dbReference type="ARBA" id="ARBA00004906"/>
    </source>
</evidence>
<comment type="function">
    <text evidence="2">Functions as an E3 ubiquitin ligase.</text>
</comment>
<evidence type="ECO:0000256" key="8">
    <source>
        <dbReference type="ARBA" id="ARBA00023054"/>
    </source>
</evidence>
<protein>
    <recommendedName>
        <fullName evidence="4">RING-type E3 ubiquitin transferase</fullName>
        <ecNumber evidence="4">2.3.2.27</ecNumber>
    </recommendedName>
</protein>
<dbReference type="OMA" id="PSDETIC"/>
<organism evidence="12 13">
    <name type="scientific">Manihot esculenta</name>
    <name type="common">Cassava</name>
    <name type="synonym">Jatropha manihot</name>
    <dbReference type="NCBI Taxonomy" id="3983"/>
    <lineage>
        <taxon>Eukaryota</taxon>
        <taxon>Viridiplantae</taxon>
        <taxon>Streptophyta</taxon>
        <taxon>Embryophyta</taxon>
        <taxon>Tracheophyta</taxon>
        <taxon>Spermatophyta</taxon>
        <taxon>Magnoliopsida</taxon>
        <taxon>eudicotyledons</taxon>
        <taxon>Gunneridae</taxon>
        <taxon>Pentapetalae</taxon>
        <taxon>rosids</taxon>
        <taxon>fabids</taxon>
        <taxon>Malpighiales</taxon>
        <taxon>Euphorbiaceae</taxon>
        <taxon>Crotonoideae</taxon>
        <taxon>Manihoteae</taxon>
        <taxon>Manihot</taxon>
    </lineage>
</organism>